<evidence type="ECO:0000256" key="10">
    <source>
        <dbReference type="ARBA" id="ARBA00029606"/>
    </source>
</evidence>
<comment type="function">
    <text evidence="8">Part of the SNAPc complex required for the transcription of both RNA polymerase II and III small-nuclear RNA genes. Binds to the proximal sequence element (PSE), a non-TATA-box basal promoter element common to these 2 types of genes. Recruits TBP and BRF2 to the U6 snRNA TATA box.</text>
</comment>
<evidence type="ECO:0000256" key="4">
    <source>
        <dbReference type="ARBA" id="ARBA00023015"/>
    </source>
</evidence>
<reference evidence="11" key="1">
    <citation type="submission" date="2024-06" db="EMBL/GenBank/DDBJ databases">
        <authorList>
            <person name="Liu X."/>
            <person name="Lenzi L."/>
            <person name="Haldenby T S."/>
            <person name="Uol C."/>
        </authorList>
    </citation>
    <scope>NUCLEOTIDE SEQUENCE</scope>
</reference>
<gene>
    <name evidence="11" type="ORF">CDAUBV1_LOCUS3229</name>
</gene>
<dbReference type="PANTHER" id="PTHR13421:SF16">
    <property type="entry name" value="SNRNA-ACTIVATING PROTEIN COMPLEX SUBUNIT 3"/>
    <property type="match status" value="1"/>
</dbReference>
<organism evidence="11 12">
    <name type="scientific">Calicophoron daubneyi</name>
    <name type="common">Rumen fluke</name>
    <name type="synonym">Paramphistomum daubneyi</name>
    <dbReference type="NCBI Taxonomy" id="300641"/>
    <lineage>
        <taxon>Eukaryota</taxon>
        <taxon>Metazoa</taxon>
        <taxon>Spiralia</taxon>
        <taxon>Lophotrochozoa</taxon>
        <taxon>Platyhelminthes</taxon>
        <taxon>Trematoda</taxon>
        <taxon>Digenea</taxon>
        <taxon>Plagiorchiida</taxon>
        <taxon>Pronocephalata</taxon>
        <taxon>Paramphistomoidea</taxon>
        <taxon>Paramphistomidae</taxon>
        <taxon>Calicophoron</taxon>
    </lineage>
</organism>
<dbReference type="GO" id="GO:0042795">
    <property type="term" value="P:snRNA transcription by RNA polymerase II"/>
    <property type="evidence" value="ECO:0007669"/>
    <property type="project" value="TreeGrafter"/>
</dbReference>
<dbReference type="GO" id="GO:0042796">
    <property type="term" value="P:snRNA transcription by RNA polymerase III"/>
    <property type="evidence" value="ECO:0007669"/>
    <property type="project" value="TreeGrafter"/>
</dbReference>
<keyword evidence="6" id="KW-0804">Transcription</keyword>
<dbReference type="Proteomes" id="UP001497525">
    <property type="component" value="Unassembled WGS sequence"/>
</dbReference>
<keyword evidence="4" id="KW-0805">Transcription regulation</keyword>
<dbReference type="EMBL" id="CAXLJL010000079">
    <property type="protein sequence ID" value="CAL5131038.1"/>
    <property type="molecule type" value="Genomic_DNA"/>
</dbReference>
<evidence type="ECO:0000256" key="1">
    <source>
        <dbReference type="ARBA" id="ARBA00004123"/>
    </source>
</evidence>
<comment type="subcellular location">
    <subcellularLocation>
        <location evidence="1">Nucleus</location>
    </subcellularLocation>
</comment>
<keyword evidence="5" id="KW-0238">DNA-binding</keyword>
<name>A0AAV2T6W8_CALDB</name>
<dbReference type="Pfam" id="PF12251">
    <property type="entry name" value="SNAPC3"/>
    <property type="match status" value="1"/>
</dbReference>
<evidence type="ECO:0000256" key="3">
    <source>
        <dbReference type="ARBA" id="ARBA00013634"/>
    </source>
</evidence>
<accession>A0AAV2T6W8</accession>
<dbReference type="GO" id="GO:0019185">
    <property type="term" value="C:snRNA-activating protein complex"/>
    <property type="evidence" value="ECO:0007669"/>
    <property type="project" value="TreeGrafter"/>
</dbReference>
<evidence type="ECO:0000256" key="8">
    <source>
        <dbReference type="ARBA" id="ARBA00025193"/>
    </source>
</evidence>
<comment type="subunit">
    <text evidence="9">Part of the SNAPc complex composed of 5 subunits: SNAPC1, SNAPC2, SNAPC3, SNAPC4 and SNAPC5. SNAPC3 interacts with SNAPC1.</text>
</comment>
<proteinExistence type="inferred from homology"/>
<dbReference type="GO" id="GO:0005634">
    <property type="term" value="C:nucleus"/>
    <property type="evidence" value="ECO:0007669"/>
    <property type="project" value="UniProtKB-SubCell"/>
</dbReference>
<sequence length="385" mass="43748">MEYGKISSPLVCVENIADMFGSLPPECQMPKEEDIKLSLVSEFGELCSDQAIFDQLQRDCNLNNLLFEGECTTLEEVLNVTPPRPEGLIQLKTLENIKKVRSVLKKRVSLLHAIHRLPRPLVDLSYNNMSDDPSSVTELIPDVRLTVSIYRPIAFPTLDISALSRYLVMTQRLVLLGSQTLKDLRDAIKCPQDEVWLGDCSDALDDPQLHIPARRLYKSSFFFVEGTFFDKPSCEQGEYLSTPILEWMKLKEKDHKYGSLTVSPMDLMPLSKLTVHVGKPYLFLHQGNCEHVIIISDIMLPDRECCHVRSAFPILTGRCLMRSLKCIACRRLAARWMVTKARMLLPVDPCLLCDVCLRMLVYNSDGSKVYPETQVHMHCGEEIVS</sequence>
<comment type="similarity">
    <text evidence="2">Belongs to the SNAPC3/SRD2 family.</text>
</comment>
<dbReference type="PANTHER" id="PTHR13421">
    <property type="entry name" value="SNRNA-ACTIVATING PROTEIN COMPLEX SUBUNIT 3"/>
    <property type="match status" value="1"/>
</dbReference>
<comment type="caution">
    <text evidence="11">The sequence shown here is derived from an EMBL/GenBank/DDBJ whole genome shotgun (WGS) entry which is preliminary data.</text>
</comment>
<evidence type="ECO:0000256" key="2">
    <source>
        <dbReference type="ARBA" id="ARBA00010410"/>
    </source>
</evidence>
<dbReference type="InterPro" id="IPR022042">
    <property type="entry name" value="snRNA-activating_su3"/>
</dbReference>
<evidence type="ECO:0000313" key="12">
    <source>
        <dbReference type="Proteomes" id="UP001497525"/>
    </source>
</evidence>
<keyword evidence="7" id="KW-0539">Nucleus</keyword>
<dbReference type="AlphaFoldDB" id="A0AAV2T6W8"/>
<protein>
    <recommendedName>
        <fullName evidence="3">snRNA-activating protein complex subunit 3</fullName>
    </recommendedName>
    <alternativeName>
        <fullName evidence="10">Small nuclear RNA-activating complex polypeptide 3</fullName>
    </alternativeName>
</protein>
<evidence type="ECO:0000313" key="11">
    <source>
        <dbReference type="EMBL" id="CAL5131038.1"/>
    </source>
</evidence>
<evidence type="ECO:0000256" key="9">
    <source>
        <dbReference type="ARBA" id="ARBA00025958"/>
    </source>
</evidence>
<dbReference type="GO" id="GO:0003681">
    <property type="term" value="F:bent DNA binding"/>
    <property type="evidence" value="ECO:0007669"/>
    <property type="project" value="TreeGrafter"/>
</dbReference>
<evidence type="ECO:0000256" key="6">
    <source>
        <dbReference type="ARBA" id="ARBA00023163"/>
    </source>
</evidence>
<evidence type="ECO:0000256" key="7">
    <source>
        <dbReference type="ARBA" id="ARBA00023242"/>
    </source>
</evidence>
<dbReference type="GO" id="GO:0001006">
    <property type="term" value="F:RNA polymerase III type 3 promoter sequence-specific DNA binding"/>
    <property type="evidence" value="ECO:0007669"/>
    <property type="project" value="TreeGrafter"/>
</dbReference>
<dbReference type="GO" id="GO:0000978">
    <property type="term" value="F:RNA polymerase II cis-regulatory region sequence-specific DNA binding"/>
    <property type="evidence" value="ECO:0007669"/>
    <property type="project" value="TreeGrafter"/>
</dbReference>
<dbReference type="GO" id="GO:0001046">
    <property type="term" value="F:core promoter sequence-specific DNA binding"/>
    <property type="evidence" value="ECO:0007669"/>
    <property type="project" value="TreeGrafter"/>
</dbReference>
<evidence type="ECO:0000256" key="5">
    <source>
        <dbReference type="ARBA" id="ARBA00023125"/>
    </source>
</evidence>